<dbReference type="InterPro" id="IPR038472">
    <property type="entry name" value="DndE_sf"/>
</dbReference>
<organism evidence="1 2">
    <name type="scientific">Pseudoalteromonas luteoviolacea H33</name>
    <dbReference type="NCBI Taxonomy" id="1365251"/>
    <lineage>
        <taxon>Bacteria</taxon>
        <taxon>Pseudomonadati</taxon>
        <taxon>Pseudomonadota</taxon>
        <taxon>Gammaproteobacteria</taxon>
        <taxon>Alteromonadales</taxon>
        <taxon>Pseudoalteromonadaceae</taxon>
        <taxon>Pseudoalteromonas</taxon>
    </lineage>
</organism>
<dbReference type="RefSeq" id="WP_063360446.1">
    <property type="nucleotide sequence ID" value="NZ_AUXZ01000057.1"/>
</dbReference>
<comment type="caution">
    <text evidence="1">The sequence shown here is derived from an EMBL/GenBank/DDBJ whole genome shotgun (WGS) entry which is preliminary data.</text>
</comment>
<sequence>MLPQTMWLKKSVEEQLQNLKANTGITPNVAARIAFFRSIESGFVFDNTTDYKLSGNLKLDKFTWLGKTQQVTELLLKLRYPEYSDKELQIAWAAHVESGSSSIKFELEITDMLKKIVQIK</sequence>
<evidence type="ECO:0000313" key="1">
    <source>
        <dbReference type="EMBL" id="KZN52950.1"/>
    </source>
</evidence>
<dbReference type="OrthoDB" id="9181877at2"/>
<dbReference type="Gene3D" id="1.10.1220.160">
    <property type="entry name" value="DNA sulphur modification protein DndE"/>
    <property type="match status" value="1"/>
</dbReference>
<dbReference type="NCBIfam" id="TIGR03184">
    <property type="entry name" value="DNA_S_dndE"/>
    <property type="match status" value="1"/>
</dbReference>
<evidence type="ECO:0000313" key="2">
    <source>
        <dbReference type="Proteomes" id="UP000076503"/>
    </source>
</evidence>
<proteinExistence type="predicted"/>
<dbReference type="PATRIC" id="fig|1365251.3.peg.766"/>
<dbReference type="Proteomes" id="UP000076503">
    <property type="component" value="Unassembled WGS sequence"/>
</dbReference>
<gene>
    <name evidence="1" type="ORF">N476_09200</name>
</gene>
<reference evidence="1 2" key="1">
    <citation type="submission" date="2013-07" db="EMBL/GenBank/DDBJ databases">
        <title>Comparative Genomic and Metabolomic Analysis of Twelve Strains of Pseudoalteromonas luteoviolacea.</title>
        <authorList>
            <person name="Vynne N.G."/>
            <person name="Mansson M."/>
            <person name="Gram L."/>
        </authorList>
    </citation>
    <scope>NUCLEOTIDE SEQUENCE [LARGE SCALE GENOMIC DNA]</scope>
    <source>
        <strain evidence="1 2">H33</strain>
    </source>
</reference>
<name>A0A167FT37_9GAMM</name>
<dbReference type="InterPro" id="IPR014969">
    <property type="entry name" value="DNA_S_DndE"/>
</dbReference>
<dbReference type="Pfam" id="PF08870">
    <property type="entry name" value="DndE"/>
    <property type="match status" value="1"/>
</dbReference>
<accession>A0A167FT37</accession>
<dbReference type="AlphaFoldDB" id="A0A167FT37"/>
<protein>
    <submittedName>
        <fullName evidence="1">DNA sulfur modification protein DndE</fullName>
    </submittedName>
</protein>
<dbReference type="EMBL" id="AUXZ01000057">
    <property type="protein sequence ID" value="KZN52950.1"/>
    <property type="molecule type" value="Genomic_DNA"/>
</dbReference>